<feature type="transmembrane region" description="Helical" evidence="1">
    <location>
        <begin position="234"/>
        <end position="259"/>
    </location>
</feature>
<dbReference type="AlphaFoldDB" id="A0A8T4LJX5"/>
<dbReference type="Proteomes" id="UP000678237">
    <property type="component" value="Unassembled WGS sequence"/>
</dbReference>
<evidence type="ECO:0000256" key="1">
    <source>
        <dbReference type="SAM" id="Phobius"/>
    </source>
</evidence>
<feature type="transmembrane region" description="Helical" evidence="1">
    <location>
        <begin position="122"/>
        <end position="147"/>
    </location>
</feature>
<dbReference type="EMBL" id="JAGVWE010000005">
    <property type="protein sequence ID" value="MBS3063515.1"/>
    <property type="molecule type" value="Genomic_DNA"/>
</dbReference>
<feature type="transmembrane region" description="Helical" evidence="1">
    <location>
        <begin position="201"/>
        <end position="222"/>
    </location>
</feature>
<keyword evidence="1" id="KW-0472">Membrane</keyword>
<protein>
    <submittedName>
        <fullName evidence="2">Uncharacterized protein</fullName>
    </submittedName>
</protein>
<feature type="transmembrane region" description="Helical" evidence="1">
    <location>
        <begin position="75"/>
        <end position="101"/>
    </location>
</feature>
<accession>A0A8T4LJX5</accession>
<name>A0A8T4LJX5_9ARCH</name>
<keyword evidence="1" id="KW-0812">Transmembrane</keyword>
<organism evidence="2 3">
    <name type="scientific">Candidatus Iainarchaeum sp</name>
    <dbReference type="NCBI Taxonomy" id="3101447"/>
    <lineage>
        <taxon>Archaea</taxon>
        <taxon>Candidatus Iainarchaeota</taxon>
        <taxon>Candidatus Iainarchaeia</taxon>
        <taxon>Candidatus Iainarchaeales</taxon>
        <taxon>Candidatus Iainarchaeaceae</taxon>
        <taxon>Candidatus Iainarchaeum</taxon>
    </lineage>
</organism>
<comment type="caution">
    <text evidence="2">The sequence shown here is derived from an EMBL/GenBank/DDBJ whole genome shotgun (WGS) entry which is preliminary data.</text>
</comment>
<keyword evidence="1" id="KW-1133">Transmembrane helix</keyword>
<reference evidence="2" key="1">
    <citation type="submission" date="2021-03" db="EMBL/GenBank/DDBJ databases">
        <authorList>
            <person name="Jaffe A."/>
        </authorList>
    </citation>
    <scope>NUCLEOTIDE SEQUENCE</scope>
    <source>
        <strain evidence="2">RIFCSPLOWO2_01_FULL_58_19</strain>
    </source>
</reference>
<feature type="transmembrane region" description="Helical" evidence="1">
    <location>
        <begin position="153"/>
        <end position="170"/>
    </location>
</feature>
<sequence>MGLIVSLMAGVFELVKRPTAVLPALVAALFQTGLFLLAWEPLFSLLFELGPGAGMPRGSLLELPFLLLVRFPNEISVAVLLAFFSLAAGNWLVFSYSYLFRKEKPLGTLKAMAAALKDFKQILGLTVFLFALGVVFLAFTLVLALALKPLAEIGAILLLAWLVLGYYAYLKLSFTPIAMPFEGVKLREALKRSWRFTRGKIPALLLLGIVLSLVTSLLSNAGSLASDFVEEETASFLALAFFLALGTAYANIVLVKYWLVGREK</sequence>
<feature type="transmembrane region" description="Helical" evidence="1">
    <location>
        <begin position="20"/>
        <end position="39"/>
    </location>
</feature>
<proteinExistence type="predicted"/>
<evidence type="ECO:0000313" key="2">
    <source>
        <dbReference type="EMBL" id="MBS3063515.1"/>
    </source>
</evidence>
<reference evidence="2" key="2">
    <citation type="submission" date="2021-05" db="EMBL/GenBank/DDBJ databases">
        <title>Protein family content uncovers lineage relationships and bacterial pathway maintenance mechanisms in DPANN archaea.</title>
        <authorList>
            <person name="Castelle C.J."/>
            <person name="Meheust R."/>
            <person name="Jaffe A.L."/>
            <person name="Seitz K."/>
            <person name="Gong X."/>
            <person name="Baker B.J."/>
            <person name="Banfield J.F."/>
        </authorList>
    </citation>
    <scope>NUCLEOTIDE SEQUENCE</scope>
    <source>
        <strain evidence="2">RIFCSPLOWO2_01_FULL_58_19</strain>
    </source>
</reference>
<evidence type="ECO:0000313" key="3">
    <source>
        <dbReference type="Proteomes" id="UP000678237"/>
    </source>
</evidence>
<gene>
    <name evidence="2" type="ORF">J4203_06665</name>
</gene>